<protein>
    <submittedName>
        <fullName evidence="1">Uncharacterized protein</fullName>
    </submittedName>
</protein>
<accession>A0ACB7RXC3</accession>
<name>A0ACB7RXC3_HYAAI</name>
<organism evidence="1 2">
    <name type="scientific">Hyalomma asiaticum</name>
    <name type="common">Tick</name>
    <dbReference type="NCBI Taxonomy" id="266040"/>
    <lineage>
        <taxon>Eukaryota</taxon>
        <taxon>Metazoa</taxon>
        <taxon>Ecdysozoa</taxon>
        <taxon>Arthropoda</taxon>
        <taxon>Chelicerata</taxon>
        <taxon>Arachnida</taxon>
        <taxon>Acari</taxon>
        <taxon>Parasitiformes</taxon>
        <taxon>Ixodida</taxon>
        <taxon>Ixodoidea</taxon>
        <taxon>Ixodidae</taxon>
        <taxon>Hyalomminae</taxon>
        <taxon>Hyalomma</taxon>
    </lineage>
</organism>
<keyword evidence="2" id="KW-1185">Reference proteome</keyword>
<dbReference type="EMBL" id="CM023486">
    <property type="protein sequence ID" value="KAH6927542.1"/>
    <property type="molecule type" value="Genomic_DNA"/>
</dbReference>
<evidence type="ECO:0000313" key="1">
    <source>
        <dbReference type="EMBL" id="KAH6927542.1"/>
    </source>
</evidence>
<sequence length="688" mass="76472">MRVRLPGVAVPSQWYSEGAQQRRASPHKTWNLREALRVSVQMAALLLVLITVHISILIVTDAVNPGCSCVLFDSMYGKEHGIFTSPNWPTPYERNTNCLLYTFVGEPDDIVELTFDEFDVQKKSEECLSGDFVRLFLHLNETSVDESTPWNSVLCGTEVDIEQVHYSAGRTLVFEFHSDGQHGDNTGFRGTYRFIKKNMYRVDGTAVPNTTCSYRFASANRTQGHGHFYSPLYPSTYPKNVRCLYSFVARFNERVRITFEKIRLQQGDYSCLTSPDAIIVYDGKDLAARVIAQFCNTHYFVELLSTGPDMMVEFVSRSKSPGQGFKASYHFEEELHYAEGGPSSELLQAWLSSCASTPPSWSPVQSLDSQVETTDAPFYTTPGPGSGCDQLFSSTASRNGTFSSPGYPDGYPADTRCTYHFSGEGIERAQVVFLDFDLYQPDDSYHTCEAADAVAVFVSINGQRDRVDSFCGSDVPNQVMSTGRNLTLEFRSLQSPGNSSARGFRAAYQFVTDFGISSGKQDTSFACGFAYNSSDSTNGSFASPNWPGIYPRDTECHYFFYGVPGEKVFIEFAYFDIEGLPPCTAETASDYVEFSSARKADHKAPRHCGMQKPPNIESEGEFFRVTFRTNDRFDGTGFSAQYQFRSAARSLSPSSSSSSSYDLSEDFGSSGGVLAWTVMYFCGASHAQ</sequence>
<gene>
    <name evidence="1" type="ORF">HPB50_005659</name>
</gene>
<comment type="caution">
    <text evidence="1">The sequence shown here is derived from an EMBL/GenBank/DDBJ whole genome shotgun (WGS) entry which is preliminary data.</text>
</comment>
<evidence type="ECO:0000313" key="2">
    <source>
        <dbReference type="Proteomes" id="UP000821845"/>
    </source>
</evidence>
<dbReference type="Proteomes" id="UP000821845">
    <property type="component" value="Chromosome 6"/>
</dbReference>
<proteinExistence type="predicted"/>
<reference evidence="1" key="1">
    <citation type="submission" date="2020-05" db="EMBL/GenBank/DDBJ databases">
        <title>Large-scale comparative analyses of tick genomes elucidate their genetic diversity and vector capacities.</title>
        <authorList>
            <person name="Jia N."/>
            <person name="Wang J."/>
            <person name="Shi W."/>
            <person name="Du L."/>
            <person name="Sun Y."/>
            <person name="Zhan W."/>
            <person name="Jiang J."/>
            <person name="Wang Q."/>
            <person name="Zhang B."/>
            <person name="Ji P."/>
            <person name="Sakyi L.B."/>
            <person name="Cui X."/>
            <person name="Yuan T."/>
            <person name="Jiang B."/>
            <person name="Yang W."/>
            <person name="Lam T.T.-Y."/>
            <person name="Chang Q."/>
            <person name="Ding S."/>
            <person name="Wang X."/>
            <person name="Zhu J."/>
            <person name="Ruan X."/>
            <person name="Zhao L."/>
            <person name="Wei J."/>
            <person name="Que T."/>
            <person name="Du C."/>
            <person name="Cheng J."/>
            <person name="Dai P."/>
            <person name="Han X."/>
            <person name="Huang E."/>
            <person name="Gao Y."/>
            <person name="Liu J."/>
            <person name="Shao H."/>
            <person name="Ye R."/>
            <person name="Li L."/>
            <person name="Wei W."/>
            <person name="Wang X."/>
            <person name="Wang C."/>
            <person name="Yang T."/>
            <person name="Huo Q."/>
            <person name="Li W."/>
            <person name="Guo W."/>
            <person name="Chen H."/>
            <person name="Zhou L."/>
            <person name="Ni X."/>
            <person name="Tian J."/>
            <person name="Zhou Y."/>
            <person name="Sheng Y."/>
            <person name="Liu T."/>
            <person name="Pan Y."/>
            <person name="Xia L."/>
            <person name="Li J."/>
            <person name="Zhao F."/>
            <person name="Cao W."/>
        </authorList>
    </citation>
    <scope>NUCLEOTIDE SEQUENCE</scope>
    <source>
        <strain evidence="1">Hyas-2018</strain>
    </source>
</reference>